<dbReference type="Proteomes" id="UP001139226">
    <property type="component" value="Unassembled WGS sequence"/>
</dbReference>
<dbReference type="InterPro" id="IPR011250">
    <property type="entry name" value="OMP/PagP_B-barrel"/>
</dbReference>
<organism evidence="1 2">
    <name type="scientific">Christiangramia lutea</name>
    <dbReference type="NCBI Taxonomy" id="1607951"/>
    <lineage>
        <taxon>Bacteria</taxon>
        <taxon>Pseudomonadati</taxon>
        <taxon>Bacteroidota</taxon>
        <taxon>Flavobacteriia</taxon>
        <taxon>Flavobacteriales</taxon>
        <taxon>Flavobacteriaceae</taxon>
        <taxon>Christiangramia</taxon>
    </lineage>
</organism>
<name>A0A9X1V5A6_9FLAO</name>
<evidence type="ECO:0000313" key="2">
    <source>
        <dbReference type="Proteomes" id="UP001139226"/>
    </source>
</evidence>
<dbReference type="Gene3D" id="2.40.160.20">
    <property type="match status" value="1"/>
</dbReference>
<gene>
    <name evidence="1" type="ORF">ML462_14370</name>
</gene>
<accession>A0A9X1V5A6</accession>
<dbReference type="EMBL" id="JAKVTV010000005">
    <property type="protein sequence ID" value="MCH4824356.1"/>
    <property type="molecule type" value="Genomic_DNA"/>
</dbReference>
<dbReference type="RefSeq" id="WP_240714518.1">
    <property type="nucleotide sequence ID" value="NZ_JAKVTV010000005.1"/>
</dbReference>
<evidence type="ECO:0000313" key="1">
    <source>
        <dbReference type="EMBL" id="MCH4824356.1"/>
    </source>
</evidence>
<sequence length="304" mass="34424">MNLVVGGAADLYYYFDKSNTMKYVAYTPEFGYRELAKWKSSIKKEGKEFNKETKEFLGVLSLIFSDCGQDISLENIKLSLKSLSNSFISYNECKDQLDFKSSEINKKSKIRVGLLGGIDYNSLKTNTPVASNGKGETNFTIGTEIILIPSFLNSKLTPLLSLNYTKTGGEANYLSTPEFDKLELDFQLVELYAGLRYNLLPYSSKVNPFIGISMGKSFILNHENSILKTSSDGSSTPEPLYYGNPYKNLSNDMRLGFHYQAGINYQLTKNQGLILKLDYSSMYESLEEFQFNRFTCEAGYYFNL</sequence>
<comment type="caution">
    <text evidence="1">The sequence shown here is derived from an EMBL/GenBank/DDBJ whole genome shotgun (WGS) entry which is preliminary data.</text>
</comment>
<protein>
    <submittedName>
        <fullName evidence="1">Outer membrane beta-barrel protein</fullName>
    </submittedName>
</protein>
<keyword evidence="2" id="KW-1185">Reference proteome</keyword>
<reference evidence="1" key="1">
    <citation type="submission" date="2022-03" db="EMBL/GenBank/DDBJ databases">
        <title>Gramella crocea sp. nov., isolated from activated sludge of a seafood processing plant.</title>
        <authorList>
            <person name="Zhang X."/>
        </authorList>
    </citation>
    <scope>NUCLEOTIDE SEQUENCE</scope>
    <source>
        <strain evidence="1">YJ019</strain>
    </source>
</reference>
<dbReference type="SUPFAM" id="SSF56925">
    <property type="entry name" value="OMPA-like"/>
    <property type="match status" value="1"/>
</dbReference>
<dbReference type="AlphaFoldDB" id="A0A9X1V5A6"/>
<proteinExistence type="predicted"/>